<gene>
    <name evidence="6" type="ORF">NK6_1411</name>
</gene>
<dbReference type="Pfam" id="PF07043">
    <property type="entry name" value="DUF1328"/>
    <property type="match status" value="1"/>
</dbReference>
<keyword evidence="4 5" id="KW-0472">Membrane</keyword>
<comment type="caution">
    <text evidence="5">Lacks conserved residue(s) required for the propagation of feature annotation.</text>
</comment>
<dbReference type="EMBL" id="AP014685">
    <property type="protein sequence ID" value="BAR54595.1"/>
    <property type="molecule type" value="Genomic_DNA"/>
</dbReference>
<keyword evidence="3 5" id="KW-1133">Transmembrane helix</keyword>
<keyword evidence="1 5" id="KW-1003">Cell membrane</keyword>
<dbReference type="AlphaFoldDB" id="A0A0E3VSW0"/>
<evidence type="ECO:0000256" key="1">
    <source>
        <dbReference type="ARBA" id="ARBA00022475"/>
    </source>
</evidence>
<feature type="transmembrane region" description="Helical" evidence="5">
    <location>
        <begin position="62"/>
        <end position="83"/>
    </location>
</feature>
<feature type="transmembrane region" description="Helical" evidence="5">
    <location>
        <begin position="34"/>
        <end position="56"/>
    </location>
</feature>
<evidence type="ECO:0000313" key="6">
    <source>
        <dbReference type="EMBL" id="BAR54595.1"/>
    </source>
</evidence>
<evidence type="ECO:0000256" key="5">
    <source>
        <dbReference type="HAMAP-Rule" id="MF_01361"/>
    </source>
</evidence>
<evidence type="ECO:0000256" key="4">
    <source>
        <dbReference type="ARBA" id="ARBA00023136"/>
    </source>
</evidence>
<evidence type="ECO:0000256" key="2">
    <source>
        <dbReference type="ARBA" id="ARBA00022692"/>
    </source>
</evidence>
<dbReference type="GO" id="GO:0005886">
    <property type="term" value="C:plasma membrane"/>
    <property type="evidence" value="ECO:0007669"/>
    <property type="project" value="UniProtKB-UniRule"/>
</dbReference>
<sequence length="89" mass="9477">MGRNHRSRVEIVWTGGAASRADADKHQDEDLTMLGWVVTFLVIALIAGILGFGGIAGASIEIAKIIFFIAVVLFLVSAVVGLARGRTRI</sequence>
<name>A0A0E3VSW0_9BRAD</name>
<reference evidence="6 7" key="1">
    <citation type="submission" date="2014-11" db="EMBL/GenBank/DDBJ databases">
        <title>Symbiosis island explosion on the genome of extra-slow-growing strains of soybean bradyrhizobia with massive insertion sequences.</title>
        <authorList>
            <person name="Iida T."/>
            <person name="Minamisawa K."/>
        </authorList>
    </citation>
    <scope>NUCLEOTIDE SEQUENCE [LARGE SCALE GENOMIC DNA]</scope>
    <source>
        <strain evidence="6 7">NK6</strain>
    </source>
</reference>
<dbReference type="InterPro" id="IPR009760">
    <property type="entry name" value="DUF1328"/>
</dbReference>
<accession>A0A0E3VSW0</accession>
<evidence type="ECO:0000256" key="3">
    <source>
        <dbReference type="ARBA" id="ARBA00022989"/>
    </source>
</evidence>
<comment type="similarity">
    <text evidence="5">Belongs to the UPF0391 family.</text>
</comment>
<dbReference type="NCBIfam" id="NF010229">
    <property type="entry name" value="PRK13682.1-4"/>
    <property type="match status" value="1"/>
</dbReference>
<keyword evidence="2 5" id="KW-0812">Transmembrane</keyword>
<dbReference type="NCBIfam" id="NF010228">
    <property type="entry name" value="PRK13682.1-3"/>
    <property type="match status" value="1"/>
</dbReference>
<dbReference type="HAMAP" id="MF_01361">
    <property type="entry name" value="UPF0391"/>
    <property type="match status" value="1"/>
</dbReference>
<dbReference type="Proteomes" id="UP000063308">
    <property type="component" value="Chromosome"/>
</dbReference>
<organism evidence="6 7">
    <name type="scientific">Bradyrhizobium diazoefficiens</name>
    <dbReference type="NCBI Taxonomy" id="1355477"/>
    <lineage>
        <taxon>Bacteria</taxon>
        <taxon>Pseudomonadati</taxon>
        <taxon>Pseudomonadota</taxon>
        <taxon>Alphaproteobacteria</taxon>
        <taxon>Hyphomicrobiales</taxon>
        <taxon>Nitrobacteraceae</taxon>
        <taxon>Bradyrhizobium</taxon>
    </lineage>
</organism>
<protein>
    <recommendedName>
        <fullName evidence="5">UPF0391 membrane protein NK6_1411</fullName>
    </recommendedName>
</protein>
<proteinExistence type="inferred from homology"/>
<evidence type="ECO:0000313" key="7">
    <source>
        <dbReference type="Proteomes" id="UP000063308"/>
    </source>
</evidence>